<accession>A0A0M0LDD3</accession>
<gene>
    <name evidence="1" type="ORF">AMD00_11950</name>
</gene>
<name>A0A0M0LDD3_9BACL</name>
<organism evidence="1 2">
    <name type="scientific">Viridibacillus arvi</name>
    <dbReference type="NCBI Taxonomy" id="263475"/>
    <lineage>
        <taxon>Bacteria</taxon>
        <taxon>Bacillati</taxon>
        <taxon>Bacillota</taxon>
        <taxon>Bacilli</taxon>
        <taxon>Bacillales</taxon>
        <taxon>Caryophanaceae</taxon>
        <taxon>Viridibacillus</taxon>
    </lineage>
</organism>
<proteinExistence type="predicted"/>
<comment type="caution">
    <text evidence="1">The sequence shown here is derived from an EMBL/GenBank/DDBJ whole genome shotgun (WGS) entry which is preliminary data.</text>
</comment>
<evidence type="ECO:0000313" key="2">
    <source>
        <dbReference type="Proteomes" id="UP000036867"/>
    </source>
</evidence>
<protein>
    <submittedName>
        <fullName evidence="1">Uncharacterized protein</fullName>
    </submittedName>
</protein>
<dbReference type="InterPro" id="IPR021377">
    <property type="entry name" value="DUF3006"/>
</dbReference>
<dbReference type="AlphaFoldDB" id="A0A0M0LDD3"/>
<dbReference type="GeneID" id="301136808"/>
<evidence type="ECO:0000313" key="1">
    <source>
        <dbReference type="EMBL" id="KOO49100.1"/>
    </source>
</evidence>
<dbReference type="Pfam" id="PF11213">
    <property type="entry name" value="DUF3006"/>
    <property type="match status" value="1"/>
</dbReference>
<dbReference type="RefSeq" id="WP_053417291.1">
    <property type="nucleotide sequence ID" value="NZ_JBCMHV010000043.1"/>
</dbReference>
<reference evidence="2" key="1">
    <citation type="submission" date="2015-08" db="EMBL/GenBank/DDBJ databases">
        <title>Fjat-10028 dsm 16317.</title>
        <authorList>
            <person name="Liu B."/>
            <person name="Wang J."/>
            <person name="Zhu Y."/>
            <person name="Liu G."/>
            <person name="Chen Q."/>
            <person name="Chen Z."/>
            <person name="Lan J."/>
            <person name="Che J."/>
            <person name="Ge C."/>
            <person name="Shi H."/>
            <person name="Pan Z."/>
            <person name="Liu X."/>
        </authorList>
    </citation>
    <scope>NUCLEOTIDE SEQUENCE [LARGE SCALE GENOMIC DNA]</scope>
    <source>
        <strain evidence="2">DSM 16317</strain>
    </source>
</reference>
<keyword evidence="2" id="KW-1185">Reference proteome</keyword>
<dbReference type="Proteomes" id="UP000036867">
    <property type="component" value="Unassembled WGS sequence"/>
</dbReference>
<sequence>MKRGIIDHFEGDIAVVEFPNSMKDFFLTQLPIGVQIGDILLFENGEIIIDSEGKKLLDKEVADLMDELFEDD</sequence>
<dbReference type="EMBL" id="LILB01000005">
    <property type="protein sequence ID" value="KOO49100.1"/>
    <property type="molecule type" value="Genomic_DNA"/>
</dbReference>
<dbReference type="OrthoDB" id="164847at2"/>